<dbReference type="InterPro" id="IPR007712">
    <property type="entry name" value="RelE/ParE_toxin"/>
</dbReference>
<dbReference type="Gene3D" id="3.30.2310.20">
    <property type="entry name" value="RelE-like"/>
    <property type="match status" value="1"/>
</dbReference>
<protein>
    <submittedName>
        <fullName evidence="2">Toxin ParE1</fullName>
    </submittedName>
</protein>
<accession>A0A3S4D6Z4</accession>
<dbReference type="AlphaFoldDB" id="A0A3S4D6Z4"/>
<organism evidence="2 3">
    <name type="scientific">Devosia equisanguinis</name>
    <dbReference type="NCBI Taxonomy" id="2490941"/>
    <lineage>
        <taxon>Bacteria</taxon>
        <taxon>Pseudomonadati</taxon>
        <taxon>Pseudomonadota</taxon>
        <taxon>Alphaproteobacteria</taxon>
        <taxon>Hyphomicrobiales</taxon>
        <taxon>Devosiaceae</taxon>
        <taxon>Devosia</taxon>
    </lineage>
</organism>
<evidence type="ECO:0000313" key="2">
    <source>
        <dbReference type="EMBL" id="VDS05879.1"/>
    </source>
</evidence>
<dbReference type="RefSeq" id="WP_386849567.1">
    <property type="nucleotide sequence ID" value="NZ_JBHTMH010000004.1"/>
</dbReference>
<proteinExistence type="predicted"/>
<reference evidence="2 3" key="1">
    <citation type="submission" date="2018-12" db="EMBL/GenBank/DDBJ databases">
        <authorList>
            <person name="Criscuolo A."/>
        </authorList>
    </citation>
    <scope>NUCLEOTIDE SEQUENCE [LARGE SCALE GENOMIC DNA]</scope>
    <source>
        <strain evidence="2">ACIP1116281</strain>
    </source>
</reference>
<evidence type="ECO:0000313" key="3">
    <source>
        <dbReference type="Proteomes" id="UP000268844"/>
    </source>
</evidence>
<dbReference type="Pfam" id="PF05016">
    <property type="entry name" value="ParE_toxin"/>
    <property type="match status" value="1"/>
</dbReference>
<name>A0A3S4D6Z4_9HYPH</name>
<dbReference type="EMBL" id="UZWD01000038">
    <property type="protein sequence ID" value="VDS05879.1"/>
    <property type="molecule type" value="Genomic_DNA"/>
</dbReference>
<gene>
    <name evidence="2" type="primary">parE1</name>
    <name evidence="2" type="ORF">DEVEQU_03025</name>
</gene>
<keyword evidence="1" id="KW-1277">Toxin-antitoxin system</keyword>
<keyword evidence="3" id="KW-1185">Reference proteome</keyword>
<evidence type="ECO:0000256" key="1">
    <source>
        <dbReference type="ARBA" id="ARBA00022649"/>
    </source>
</evidence>
<dbReference type="InterPro" id="IPR035093">
    <property type="entry name" value="RelE/ParE_toxin_dom_sf"/>
</dbReference>
<sequence>MRFSLNYKAVMPMRAIDLKPLAREDWRGIWDHGIENWSATTAKSYYNRIANRLEDLAVGKLIGLPAYNYPGVLKSLIGSHAIYFRIEPKTLTVLRILHQGMDVGKNL</sequence>
<dbReference type="Proteomes" id="UP000268844">
    <property type="component" value="Unassembled WGS sequence"/>
</dbReference>